<keyword evidence="12" id="KW-0255">Endonuclease</keyword>
<dbReference type="GO" id="GO:0010468">
    <property type="term" value="P:regulation of gene expression"/>
    <property type="evidence" value="ECO:0007669"/>
    <property type="project" value="TreeGrafter"/>
</dbReference>
<gene>
    <name evidence="18" type="ORF">LCGC14_1100840</name>
</gene>
<keyword evidence="13" id="KW-0378">Hydrolase</keyword>
<evidence type="ECO:0000256" key="1">
    <source>
        <dbReference type="ARBA" id="ARBA00000109"/>
    </source>
</evidence>
<dbReference type="InterPro" id="IPR011907">
    <property type="entry name" value="RNase_III"/>
</dbReference>
<evidence type="ECO:0000256" key="7">
    <source>
        <dbReference type="ARBA" id="ARBA00022552"/>
    </source>
</evidence>
<dbReference type="InterPro" id="IPR014720">
    <property type="entry name" value="dsRBD_dom"/>
</dbReference>
<dbReference type="EMBL" id="LAZR01004959">
    <property type="protein sequence ID" value="KKN04097.1"/>
    <property type="molecule type" value="Genomic_DNA"/>
</dbReference>
<dbReference type="HAMAP" id="MF_00104">
    <property type="entry name" value="RNase_III"/>
    <property type="match status" value="1"/>
</dbReference>
<evidence type="ECO:0000256" key="13">
    <source>
        <dbReference type="ARBA" id="ARBA00022801"/>
    </source>
</evidence>
<dbReference type="GO" id="GO:0005737">
    <property type="term" value="C:cytoplasm"/>
    <property type="evidence" value="ECO:0007669"/>
    <property type="project" value="UniProtKB-SubCell"/>
</dbReference>
<dbReference type="SUPFAM" id="SSF54768">
    <property type="entry name" value="dsRNA-binding domain-like"/>
    <property type="match status" value="1"/>
</dbReference>
<evidence type="ECO:0000256" key="8">
    <source>
        <dbReference type="ARBA" id="ARBA00022664"/>
    </source>
</evidence>
<dbReference type="NCBIfam" id="TIGR02191">
    <property type="entry name" value="RNaseIII"/>
    <property type="match status" value="1"/>
</dbReference>
<protein>
    <recommendedName>
        <fullName evidence="5">ribonuclease III</fullName>
        <ecNumber evidence="5">3.1.26.3</ecNumber>
    </recommendedName>
</protein>
<evidence type="ECO:0000256" key="11">
    <source>
        <dbReference type="ARBA" id="ARBA00022723"/>
    </source>
</evidence>
<dbReference type="PROSITE" id="PS50137">
    <property type="entry name" value="DS_RBD"/>
    <property type="match status" value="1"/>
</dbReference>
<comment type="similarity">
    <text evidence="3">Belongs to the ribonuclease III family.</text>
</comment>
<keyword evidence="10" id="KW-0540">Nuclease</keyword>
<dbReference type="PROSITE" id="PS50142">
    <property type="entry name" value="RNASE_3_2"/>
    <property type="match status" value="1"/>
</dbReference>
<dbReference type="EC" id="3.1.26.3" evidence="5"/>
<dbReference type="GO" id="GO:0046872">
    <property type="term" value="F:metal ion binding"/>
    <property type="evidence" value="ECO:0007669"/>
    <property type="project" value="UniProtKB-KW"/>
</dbReference>
<dbReference type="GO" id="GO:0042802">
    <property type="term" value="F:identical protein binding"/>
    <property type="evidence" value="ECO:0007669"/>
    <property type="project" value="UniProtKB-ARBA"/>
</dbReference>
<dbReference type="SMART" id="SM00535">
    <property type="entry name" value="RIBOc"/>
    <property type="match status" value="1"/>
</dbReference>
<dbReference type="GO" id="GO:0008033">
    <property type="term" value="P:tRNA processing"/>
    <property type="evidence" value="ECO:0007669"/>
    <property type="project" value="UniProtKB-KW"/>
</dbReference>
<keyword evidence="9" id="KW-0819">tRNA processing</keyword>
<feature type="domain" description="DRBM" evidence="16">
    <location>
        <begin position="158"/>
        <end position="227"/>
    </location>
</feature>
<comment type="subunit">
    <text evidence="4">Homodimer.</text>
</comment>
<comment type="caution">
    <text evidence="18">The sequence shown here is derived from an EMBL/GenBank/DDBJ whole genome shotgun (WGS) entry which is preliminary data.</text>
</comment>
<dbReference type="Pfam" id="PF00035">
    <property type="entry name" value="dsrm"/>
    <property type="match status" value="1"/>
</dbReference>
<keyword evidence="14" id="KW-0460">Magnesium</keyword>
<comment type="subcellular location">
    <subcellularLocation>
        <location evidence="2">Cytoplasm</location>
    </subcellularLocation>
</comment>
<dbReference type="PROSITE" id="PS00517">
    <property type="entry name" value="RNASE_3_1"/>
    <property type="match status" value="1"/>
</dbReference>
<keyword evidence="11" id="KW-0479">Metal-binding</keyword>
<dbReference type="InterPro" id="IPR000999">
    <property type="entry name" value="RNase_III_dom"/>
</dbReference>
<dbReference type="FunFam" id="3.30.160.20:FF:000003">
    <property type="entry name" value="Ribonuclease 3"/>
    <property type="match status" value="1"/>
</dbReference>
<dbReference type="SMART" id="SM00358">
    <property type="entry name" value="DSRM"/>
    <property type="match status" value="1"/>
</dbReference>
<dbReference type="PANTHER" id="PTHR11207:SF0">
    <property type="entry name" value="RIBONUCLEASE 3"/>
    <property type="match status" value="1"/>
</dbReference>
<dbReference type="Gene3D" id="1.10.1520.10">
    <property type="entry name" value="Ribonuclease III domain"/>
    <property type="match status" value="1"/>
</dbReference>
<keyword evidence="8" id="KW-0507">mRNA processing</keyword>
<name>A0A0F9MXB4_9ZZZZ</name>
<comment type="catalytic activity">
    <reaction evidence="1">
        <text>Endonucleolytic cleavage to 5'-phosphomonoester.</text>
        <dbReference type="EC" id="3.1.26.3"/>
    </reaction>
</comment>
<evidence type="ECO:0000256" key="9">
    <source>
        <dbReference type="ARBA" id="ARBA00022694"/>
    </source>
</evidence>
<keyword evidence="6" id="KW-0963">Cytoplasm</keyword>
<evidence type="ECO:0000256" key="2">
    <source>
        <dbReference type="ARBA" id="ARBA00004496"/>
    </source>
</evidence>
<evidence type="ECO:0000256" key="6">
    <source>
        <dbReference type="ARBA" id="ARBA00022490"/>
    </source>
</evidence>
<keyword evidence="7" id="KW-0698">rRNA processing</keyword>
<dbReference type="Pfam" id="PF14622">
    <property type="entry name" value="Ribonucleas_3_3"/>
    <property type="match status" value="1"/>
</dbReference>
<dbReference type="PANTHER" id="PTHR11207">
    <property type="entry name" value="RIBONUCLEASE III"/>
    <property type="match status" value="1"/>
</dbReference>
<sequence length="229" mass="25955">MSDVLEERIGILFRNKDLLREALTHRSYLNEHSDWPVPHNERLEFLGDAVLELVVTDFLFKKFAEYDEGILTNVRAALVNQTMLAQISEDIELEGEIFLSHGQERGTDKARESILANGVEALIGAAYLDGGYETAQIFIERFILSYVDEVMKDKRYQDPKSSLQEIVQEQLKTTPLYKVLEESGPDHEKEFVVGVYFGDKLSARGVGGSKQDAERVAAETALKEIRDNE</sequence>
<evidence type="ECO:0000259" key="17">
    <source>
        <dbReference type="PROSITE" id="PS50142"/>
    </source>
</evidence>
<dbReference type="GO" id="GO:0006397">
    <property type="term" value="P:mRNA processing"/>
    <property type="evidence" value="ECO:0007669"/>
    <property type="project" value="UniProtKB-KW"/>
</dbReference>
<accession>A0A0F9MXB4</accession>
<evidence type="ECO:0000259" key="16">
    <source>
        <dbReference type="PROSITE" id="PS50137"/>
    </source>
</evidence>
<evidence type="ECO:0000313" key="18">
    <source>
        <dbReference type="EMBL" id="KKN04097.1"/>
    </source>
</evidence>
<dbReference type="InterPro" id="IPR036389">
    <property type="entry name" value="RNase_III_sf"/>
</dbReference>
<dbReference type="AlphaFoldDB" id="A0A0F9MXB4"/>
<organism evidence="18">
    <name type="scientific">marine sediment metagenome</name>
    <dbReference type="NCBI Taxonomy" id="412755"/>
    <lineage>
        <taxon>unclassified sequences</taxon>
        <taxon>metagenomes</taxon>
        <taxon>ecological metagenomes</taxon>
    </lineage>
</organism>
<dbReference type="GO" id="GO:0003725">
    <property type="term" value="F:double-stranded RNA binding"/>
    <property type="evidence" value="ECO:0007669"/>
    <property type="project" value="TreeGrafter"/>
</dbReference>
<evidence type="ECO:0000256" key="5">
    <source>
        <dbReference type="ARBA" id="ARBA00012177"/>
    </source>
</evidence>
<proteinExistence type="inferred from homology"/>
<feature type="domain" description="RNase III" evidence="17">
    <location>
        <begin position="2"/>
        <end position="131"/>
    </location>
</feature>
<dbReference type="CDD" id="cd00593">
    <property type="entry name" value="RIBOc"/>
    <property type="match status" value="1"/>
</dbReference>
<dbReference type="GO" id="GO:0004525">
    <property type="term" value="F:ribonuclease III activity"/>
    <property type="evidence" value="ECO:0007669"/>
    <property type="project" value="UniProtKB-EC"/>
</dbReference>
<keyword evidence="15" id="KW-0694">RNA-binding</keyword>
<evidence type="ECO:0000256" key="12">
    <source>
        <dbReference type="ARBA" id="ARBA00022759"/>
    </source>
</evidence>
<dbReference type="GO" id="GO:0006364">
    <property type="term" value="P:rRNA processing"/>
    <property type="evidence" value="ECO:0007669"/>
    <property type="project" value="UniProtKB-KW"/>
</dbReference>
<evidence type="ECO:0000256" key="10">
    <source>
        <dbReference type="ARBA" id="ARBA00022722"/>
    </source>
</evidence>
<evidence type="ECO:0000256" key="4">
    <source>
        <dbReference type="ARBA" id="ARBA00011738"/>
    </source>
</evidence>
<evidence type="ECO:0000256" key="3">
    <source>
        <dbReference type="ARBA" id="ARBA00010183"/>
    </source>
</evidence>
<dbReference type="CDD" id="cd10845">
    <property type="entry name" value="DSRM_RNAse_III_family"/>
    <property type="match status" value="1"/>
</dbReference>
<evidence type="ECO:0000256" key="14">
    <source>
        <dbReference type="ARBA" id="ARBA00022842"/>
    </source>
</evidence>
<evidence type="ECO:0000256" key="15">
    <source>
        <dbReference type="ARBA" id="ARBA00022884"/>
    </source>
</evidence>
<dbReference type="FunFam" id="1.10.1520.10:FF:000001">
    <property type="entry name" value="Ribonuclease 3"/>
    <property type="match status" value="1"/>
</dbReference>
<dbReference type="SUPFAM" id="SSF69065">
    <property type="entry name" value="RNase III domain-like"/>
    <property type="match status" value="1"/>
</dbReference>
<reference evidence="18" key="1">
    <citation type="journal article" date="2015" name="Nature">
        <title>Complex archaea that bridge the gap between prokaryotes and eukaryotes.</title>
        <authorList>
            <person name="Spang A."/>
            <person name="Saw J.H."/>
            <person name="Jorgensen S.L."/>
            <person name="Zaremba-Niedzwiedzka K."/>
            <person name="Martijn J."/>
            <person name="Lind A.E."/>
            <person name="van Eijk R."/>
            <person name="Schleper C."/>
            <person name="Guy L."/>
            <person name="Ettema T.J."/>
        </authorList>
    </citation>
    <scope>NUCLEOTIDE SEQUENCE</scope>
</reference>
<dbReference type="Gene3D" id="3.30.160.20">
    <property type="match status" value="1"/>
</dbReference>